<reference evidence="1 2" key="1">
    <citation type="submission" date="2019-10" db="EMBL/GenBank/DDBJ databases">
        <title>Genomic and transcriptomic insights into the perfect genentic adaptation of a filamentous nitrogen-fixing cyanobacterium to rice fields.</title>
        <authorList>
            <person name="Chen Z."/>
        </authorList>
    </citation>
    <scope>NUCLEOTIDE SEQUENCE [LARGE SCALE GENOMIC DNA]</scope>
    <source>
        <strain evidence="1">CCNUC1</strain>
    </source>
</reference>
<evidence type="ECO:0000313" key="1">
    <source>
        <dbReference type="EMBL" id="QFS49836.1"/>
    </source>
</evidence>
<dbReference type="Proteomes" id="UP000326678">
    <property type="component" value="Chromosome Gxm2"/>
</dbReference>
<keyword evidence="1" id="KW-0489">Methyltransferase</keyword>
<protein>
    <submittedName>
        <fullName evidence="1">DNA-methyltransferase protein</fullName>
    </submittedName>
</protein>
<accession>A0A5P8WCC3</accession>
<dbReference type="AlphaFoldDB" id="A0A5P8WCC3"/>
<name>A0A5P8WCC3_9NOSO</name>
<organism evidence="1 2">
    <name type="scientific">Nostoc sphaeroides CCNUC1</name>
    <dbReference type="NCBI Taxonomy" id="2653204"/>
    <lineage>
        <taxon>Bacteria</taxon>
        <taxon>Bacillati</taxon>
        <taxon>Cyanobacteriota</taxon>
        <taxon>Cyanophyceae</taxon>
        <taxon>Nostocales</taxon>
        <taxon>Nostocaceae</taxon>
        <taxon>Nostoc</taxon>
    </lineage>
</organism>
<dbReference type="RefSeq" id="WP_225892694.1">
    <property type="nucleotide sequence ID" value="NZ_CP045227.1"/>
</dbReference>
<keyword evidence="1" id="KW-0808">Transferase</keyword>
<sequence>MQLSLLNLSYNEDNSSLDIFNIPNLEKAETLRKLAASMQSTIDQKKNPTIGNQRATKRRKTIAQGIIQEGIELEIIQSWLFAIAQMWEIGNIPPILRGISRKSQVEVLFRISKSGETSQKVQEILEGEYYQDWVKSLSRAGLNTLGEIISAITEIQQVVKPEAIDTTKQQLNKLELEIIGMKSGDFFPTPKPVCQRLVQLADIQANWRILEPSAGSGNIAEYITKTYSNVQLEVVEVNYNLRQILELKGFNLVGKNFLEFNPSHLYNACIMNPPFCELVEHIYQAWKLIISGGVLVSVVPESVFFNRKYQSFKEWIQSNNSYVELVDKDAFLSSNNPTNVATRIVKIIKP</sequence>
<dbReference type="EMBL" id="CP045227">
    <property type="protein sequence ID" value="QFS49836.1"/>
    <property type="molecule type" value="Genomic_DNA"/>
</dbReference>
<evidence type="ECO:0000313" key="2">
    <source>
        <dbReference type="Proteomes" id="UP000326678"/>
    </source>
</evidence>
<dbReference type="InterPro" id="IPR029063">
    <property type="entry name" value="SAM-dependent_MTases_sf"/>
</dbReference>
<dbReference type="KEGG" id="nsh:GXM_07330"/>
<dbReference type="Gene3D" id="3.40.50.150">
    <property type="entry name" value="Vaccinia Virus protein VP39"/>
    <property type="match status" value="1"/>
</dbReference>
<dbReference type="SUPFAM" id="SSF53335">
    <property type="entry name" value="S-adenosyl-L-methionine-dependent methyltransferases"/>
    <property type="match status" value="1"/>
</dbReference>
<gene>
    <name evidence="1" type="ORF">GXM_07330</name>
</gene>
<dbReference type="GO" id="GO:0008168">
    <property type="term" value="F:methyltransferase activity"/>
    <property type="evidence" value="ECO:0007669"/>
    <property type="project" value="UniProtKB-KW"/>
</dbReference>
<keyword evidence="2" id="KW-1185">Reference proteome</keyword>
<proteinExistence type="predicted"/>
<dbReference type="GO" id="GO:0032259">
    <property type="term" value="P:methylation"/>
    <property type="evidence" value="ECO:0007669"/>
    <property type="project" value="UniProtKB-KW"/>
</dbReference>